<reference evidence="1 2" key="1">
    <citation type="submission" date="2020-03" db="EMBL/GenBank/DDBJ databases">
        <title>Soil Listeria distribution.</title>
        <authorList>
            <person name="Liao J."/>
            <person name="Wiedmann M."/>
        </authorList>
    </citation>
    <scope>NUCLEOTIDE SEQUENCE [LARGE SCALE GENOMIC DNA]</scope>
    <source>
        <strain evidence="1 2">FSL L7-1299</strain>
    </source>
</reference>
<sequence>MELIMITRLKAWMIKNTNEKSVINHVFDEYHKIWDLNLSKREDYDRYMKRKGYYVKNEYEESIVYVGPNENHFIIVEKANFEENTKMKIYHTATQADYDALLFELVKLGAKWSIDGGPCPSWYLHEENTCFFINNNEFSTASLDYAKRLRTDIAITKYRASDAVNKPSEEIHEQKWYKCKHIECIHCDGQMVKMCRVCGELLPKNNYEARESNLMNANEKVNNDGVYTQVDNKVVLVQDKPETGFGQTVINWADGRPVSAETITKHKIK</sequence>
<protein>
    <submittedName>
        <fullName evidence="1">Uncharacterized protein</fullName>
    </submittedName>
</protein>
<dbReference type="EMBL" id="JAARSH010000002">
    <property type="protein sequence ID" value="MBC1615321.1"/>
    <property type="molecule type" value="Genomic_DNA"/>
</dbReference>
<dbReference type="AlphaFoldDB" id="A0A842AI00"/>
<evidence type="ECO:0000313" key="2">
    <source>
        <dbReference type="Proteomes" id="UP000574104"/>
    </source>
</evidence>
<evidence type="ECO:0000313" key="1">
    <source>
        <dbReference type="EMBL" id="MBC1615321.1"/>
    </source>
</evidence>
<name>A0A842AI00_9LIST</name>
<comment type="caution">
    <text evidence="1">The sequence shown here is derived from an EMBL/GenBank/DDBJ whole genome shotgun (WGS) entry which is preliminary data.</text>
</comment>
<organism evidence="1 2">
    <name type="scientific">Listeria booriae</name>
    <dbReference type="NCBI Taxonomy" id="1552123"/>
    <lineage>
        <taxon>Bacteria</taxon>
        <taxon>Bacillati</taxon>
        <taxon>Bacillota</taxon>
        <taxon>Bacilli</taxon>
        <taxon>Bacillales</taxon>
        <taxon>Listeriaceae</taxon>
        <taxon>Listeria</taxon>
    </lineage>
</organism>
<proteinExistence type="predicted"/>
<accession>A0A842AI00</accession>
<gene>
    <name evidence="1" type="ORF">HB904_03930</name>
</gene>
<dbReference type="Proteomes" id="UP000574104">
    <property type="component" value="Unassembled WGS sequence"/>
</dbReference>